<keyword evidence="7" id="KW-0653">Protein transport</keyword>
<evidence type="ECO:0000313" key="9">
    <source>
        <dbReference type="EMBL" id="MDX8336776.1"/>
    </source>
</evidence>
<comment type="caution">
    <text evidence="9">The sequence shown here is derived from an EMBL/GenBank/DDBJ whole genome shotgun (WGS) entry which is preliminary data.</text>
</comment>
<evidence type="ECO:0000256" key="4">
    <source>
        <dbReference type="ARBA" id="ARBA00022692"/>
    </source>
</evidence>
<protein>
    <submittedName>
        <fullName evidence="9">Biopolymer transporter ExbD</fullName>
    </submittedName>
</protein>
<proteinExistence type="inferred from homology"/>
<keyword evidence="5 8" id="KW-1133">Transmembrane helix</keyword>
<keyword evidence="3" id="KW-1003">Cell membrane</keyword>
<gene>
    <name evidence="9" type="ORF">RFV38_09770</name>
</gene>
<keyword evidence="4 7" id="KW-0812">Transmembrane</keyword>
<name>A0ABU4WB56_9FUSO</name>
<keyword evidence="10" id="KW-1185">Reference proteome</keyword>
<dbReference type="Gene3D" id="3.30.420.270">
    <property type="match status" value="1"/>
</dbReference>
<dbReference type="EMBL" id="JAVIKH010000013">
    <property type="protein sequence ID" value="MDX8336776.1"/>
    <property type="molecule type" value="Genomic_DNA"/>
</dbReference>
<accession>A0ABU4WB56</accession>
<reference evidence="10" key="1">
    <citation type="submission" date="2023-07" db="EMBL/GenBank/DDBJ databases">
        <authorList>
            <person name="Colorado M.A."/>
            <person name="Villamil L.M."/>
            <person name="Melo J.F."/>
            <person name="Rodriguez J.A."/>
            <person name="Ruiz R.Y."/>
        </authorList>
    </citation>
    <scope>NUCLEOTIDE SEQUENCE [LARGE SCALE GENOMIC DNA]</scope>
    <source>
        <strain evidence="10">C33</strain>
    </source>
</reference>
<evidence type="ECO:0000256" key="8">
    <source>
        <dbReference type="SAM" id="Phobius"/>
    </source>
</evidence>
<comment type="subcellular location">
    <subcellularLocation>
        <location evidence="1">Cell membrane</location>
        <topology evidence="1">Single-pass membrane protein</topology>
    </subcellularLocation>
    <subcellularLocation>
        <location evidence="7">Cell membrane</location>
        <topology evidence="7">Single-pass type II membrane protein</topology>
    </subcellularLocation>
</comment>
<comment type="similarity">
    <text evidence="2 7">Belongs to the ExbD/TolR family.</text>
</comment>
<dbReference type="PANTHER" id="PTHR30558">
    <property type="entry name" value="EXBD MEMBRANE COMPONENT OF PMF-DRIVEN MACROMOLECULE IMPORT SYSTEM"/>
    <property type="match status" value="1"/>
</dbReference>
<feature type="transmembrane region" description="Helical" evidence="8">
    <location>
        <begin position="12"/>
        <end position="32"/>
    </location>
</feature>
<dbReference type="PANTHER" id="PTHR30558:SF3">
    <property type="entry name" value="BIOPOLYMER TRANSPORT PROTEIN EXBD-RELATED"/>
    <property type="match status" value="1"/>
</dbReference>
<dbReference type="Pfam" id="PF02472">
    <property type="entry name" value="ExbD"/>
    <property type="match status" value="1"/>
</dbReference>
<keyword evidence="6 8" id="KW-0472">Membrane</keyword>
<organism evidence="9 10">
    <name type="scientific">Candidatus Cetobacterium colombiensis</name>
    <dbReference type="NCBI Taxonomy" id="3073100"/>
    <lineage>
        <taxon>Bacteria</taxon>
        <taxon>Fusobacteriati</taxon>
        <taxon>Fusobacteriota</taxon>
        <taxon>Fusobacteriia</taxon>
        <taxon>Fusobacteriales</taxon>
        <taxon>Fusobacteriaceae</taxon>
        <taxon>Cetobacterium</taxon>
    </lineage>
</organism>
<dbReference type="RefSeq" id="WP_320314154.1">
    <property type="nucleotide sequence ID" value="NZ_JAVIKH010000013.1"/>
</dbReference>
<evidence type="ECO:0000256" key="2">
    <source>
        <dbReference type="ARBA" id="ARBA00005811"/>
    </source>
</evidence>
<dbReference type="Proteomes" id="UP001279681">
    <property type="component" value="Unassembled WGS sequence"/>
</dbReference>
<evidence type="ECO:0000256" key="7">
    <source>
        <dbReference type="RuleBase" id="RU003879"/>
    </source>
</evidence>
<dbReference type="InterPro" id="IPR003400">
    <property type="entry name" value="ExbD"/>
</dbReference>
<evidence type="ECO:0000313" key="10">
    <source>
        <dbReference type="Proteomes" id="UP001279681"/>
    </source>
</evidence>
<sequence length="129" mass="14717">MRRRTKRRSLATPDLTPLIDVVFLLLIFFMLVTTFDKYSGFKLDLPKGGVISQITKSKYELLIDKDEKYFLMVDKVSTPVNLNSIHEKIKGINEITISADKDLKYETVVKAIGALKNGGVDKVELNFYE</sequence>
<evidence type="ECO:0000256" key="3">
    <source>
        <dbReference type="ARBA" id="ARBA00022475"/>
    </source>
</evidence>
<keyword evidence="7" id="KW-0813">Transport</keyword>
<evidence type="ECO:0000256" key="1">
    <source>
        <dbReference type="ARBA" id="ARBA00004162"/>
    </source>
</evidence>
<evidence type="ECO:0000256" key="6">
    <source>
        <dbReference type="ARBA" id="ARBA00023136"/>
    </source>
</evidence>
<evidence type="ECO:0000256" key="5">
    <source>
        <dbReference type="ARBA" id="ARBA00022989"/>
    </source>
</evidence>